<dbReference type="Gene3D" id="3.40.50.720">
    <property type="entry name" value="NAD(P)-binding Rossmann-like Domain"/>
    <property type="match status" value="1"/>
</dbReference>
<protein>
    <submittedName>
        <fullName evidence="5">SDR family oxidoreductase</fullName>
    </submittedName>
</protein>
<evidence type="ECO:0000313" key="6">
    <source>
        <dbReference type="Proteomes" id="UP000662747"/>
    </source>
</evidence>
<dbReference type="InterPro" id="IPR036291">
    <property type="entry name" value="NAD(P)-bd_dom_sf"/>
</dbReference>
<dbReference type="Proteomes" id="UP000662747">
    <property type="component" value="Chromosome"/>
</dbReference>
<reference evidence="5 6" key="1">
    <citation type="submission" date="2021-02" db="EMBL/GenBank/DDBJ databases">
        <title>De Novo genome assembly of isolated myxobacteria.</title>
        <authorList>
            <person name="Stevens D.C."/>
        </authorList>
    </citation>
    <scope>NUCLEOTIDE SEQUENCE [LARGE SCALE GENOMIC DNA]</scope>
    <source>
        <strain evidence="6">SCPEA02</strain>
    </source>
</reference>
<evidence type="ECO:0000256" key="1">
    <source>
        <dbReference type="ARBA" id="ARBA00006484"/>
    </source>
</evidence>
<dbReference type="PANTHER" id="PTHR43976:SF16">
    <property type="entry name" value="SHORT-CHAIN DEHYDROGENASE_REDUCTASE FAMILY PROTEIN"/>
    <property type="match status" value="1"/>
</dbReference>
<dbReference type="Pfam" id="PF00106">
    <property type="entry name" value="adh_short"/>
    <property type="match status" value="1"/>
</dbReference>
<organism evidence="5 6">
    <name type="scientific">Pyxidicoccus parkwayensis</name>
    <dbReference type="NCBI Taxonomy" id="2813578"/>
    <lineage>
        <taxon>Bacteria</taxon>
        <taxon>Pseudomonadati</taxon>
        <taxon>Myxococcota</taxon>
        <taxon>Myxococcia</taxon>
        <taxon>Myxococcales</taxon>
        <taxon>Cystobacterineae</taxon>
        <taxon>Myxococcaceae</taxon>
        <taxon>Pyxidicoccus</taxon>
    </lineage>
</organism>
<dbReference type="CDD" id="cd05374">
    <property type="entry name" value="17beta-HSD-like_SDR_c"/>
    <property type="match status" value="1"/>
</dbReference>
<dbReference type="EMBL" id="CP071090">
    <property type="protein sequence ID" value="QSQ21502.1"/>
    <property type="molecule type" value="Genomic_DNA"/>
</dbReference>
<dbReference type="PRINTS" id="PR00080">
    <property type="entry name" value="SDRFAMILY"/>
</dbReference>
<dbReference type="InterPro" id="IPR002347">
    <property type="entry name" value="SDR_fam"/>
</dbReference>
<evidence type="ECO:0000256" key="2">
    <source>
        <dbReference type="ARBA" id="ARBA00023002"/>
    </source>
</evidence>
<gene>
    <name evidence="5" type="ORF">JY651_41010</name>
</gene>
<dbReference type="RefSeq" id="WP_206723079.1">
    <property type="nucleotide sequence ID" value="NZ_CP071090.1"/>
</dbReference>
<accession>A0ABX7NVK1</accession>
<keyword evidence="2" id="KW-0560">Oxidoreductase</keyword>
<dbReference type="InterPro" id="IPR020904">
    <property type="entry name" value="Sc_DH/Rdtase_CS"/>
</dbReference>
<proteinExistence type="inferred from homology"/>
<dbReference type="PROSITE" id="PS00061">
    <property type="entry name" value="ADH_SHORT"/>
    <property type="match status" value="1"/>
</dbReference>
<dbReference type="InterPro" id="IPR057326">
    <property type="entry name" value="KR_dom"/>
</dbReference>
<evidence type="ECO:0000259" key="4">
    <source>
        <dbReference type="SMART" id="SM00822"/>
    </source>
</evidence>
<evidence type="ECO:0000256" key="3">
    <source>
        <dbReference type="RuleBase" id="RU000363"/>
    </source>
</evidence>
<dbReference type="PRINTS" id="PR00081">
    <property type="entry name" value="GDHRDH"/>
</dbReference>
<dbReference type="SMART" id="SM00822">
    <property type="entry name" value="PKS_KR"/>
    <property type="match status" value="1"/>
</dbReference>
<comment type="similarity">
    <text evidence="1 3">Belongs to the short-chain dehydrogenases/reductases (SDR) family.</text>
</comment>
<evidence type="ECO:0000313" key="5">
    <source>
        <dbReference type="EMBL" id="QSQ21502.1"/>
    </source>
</evidence>
<dbReference type="SUPFAM" id="SSF51735">
    <property type="entry name" value="NAD(P)-binding Rossmann-fold domains"/>
    <property type="match status" value="1"/>
</dbReference>
<keyword evidence="6" id="KW-1185">Reference proteome</keyword>
<sequence length="281" mass="30099">MEVRGTSEARKNGGKVVLVTGASSGLGRATAARLVARGHRVYGTSRQPSGDSGWPMLALDVCSDESVKACVGEVLAREGHIDALVNNAGYAFIGAVEETSLEEARAQLETNFFGALRMMLAVLPSMRERGTGHIVNVSSLSGVAAPPFLGAYAASKHALEAMSEALAHELRGTRLRVTLLEPDGMRTRIGFHHPRVERPDLAPRRKRLVSLLERATREEGSDPEVLARIVEQVLDDSAPPLRIVIGEGAKRLIEARRTLPEAEFGRLLATALQLDGDTAAA</sequence>
<name>A0ABX7NVK1_9BACT</name>
<dbReference type="InterPro" id="IPR051911">
    <property type="entry name" value="SDR_oxidoreductase"/>
</dbReference>
<feature type="domain" description="Ketoreductase" evidence="4">
    <location>
        <begin position="15"/>
        <end position="188"/>
    </location>
</feature>
<dbReference type="PANTHER" id="PTHR43976">
    <property type="entry name" value="SHORT CHAIN DEHYDROGENASE"/>
    <property type="match status" value="1"/>
</dbReference>